<protein>
    <submittedName>
        <fullName evidence="5">Putative ABC transporter</fullName>
    </submittedName>
</protein>
<dbReference type="AlphaFoldDB" id="A0A0A1ZNP2"/>
<keyword evidence="1" id="KW-0813">Transport</keyword>
<dbReference type="Gene3D" id="3.40.50.300">
    <property type="entry name" value="P-loop containing nucleotide triphosphate hydrolases"/>
    <property type="match status" value="1"/>
</dbReference>
<dbReference type="GO" id="GO:0016887">
    <property type="term" value="F:ATP hydrolysis activity"/>
    <property type="evidence" value="ECO:0007669"/>
    <property type="project" value="InterPro"/>
</dbReference>
<dbReference type="SMART" id="SM00382">
    <property type="entry name" value="AAA"/>
    <property type="match status" value="1"/>
</dbReference>
<dbReference type="InterPro" id="IPR027417">
    <property type="entry name" value="P-loop_NTPase"/>
</dbReference>
<accession>A0A0A1ZNP2</accession>
<organism evidence="5 6">
    <name type="scientific">Prochlorococcus marinus str. MIT 9116</name>
    <dbReference type="NCBI Taxonomy" id="167544"/>
    <lineage>
        <taxon>Bacteria</taxon>
        <taxon>Bacillati</taxon>
        <taxon>Cyanobacteriota</taxon>
        <taxon>Cyanophyceae</taxon>
        <taxon>Synechococcales</taxon>
        <taxon>Prochlorococcaceae</taxon>
        <taxon>Prochlorococcus</taxon>
    </lineage>
</organism>
<gene>
    <name evidence="5" type="ORF">EU93_1734</name>
</gene>
<dbReference type="PROSITE" id="PS00211">
    <property type="entry name" value="ABC_TRANSPORTER_1"/>
    <property type="match status" value="1"/>
</dbReference>
<dbReference type="PANTHER" id="PTHR43023">
    <property type="entry name" value="PROTEIN TRIGALACTOSYLDIACYLGLYCEROL 3, CHLOROPLASTIC"/>
    <property type="match status" value="1"/>
</dbReference>
<dbReference type="PANTHER" id="PTHR43023:SF3">
    <property type="entry name" value="PROTEIN TRIGALACTOSYLDIACYLGLYCEROL 3, CHLOROPLASTIC"/>
    <property type="match status" value="1"/>
</dbReference>
<evidence type="ECO:0000313" key="6">
    <source>
        <dbReference type="Proteomes" id="UP000030491"/>
    </source>
</evidence>
<feature type="domain" description="ABC transporter" evidence="4">
    <location>
        <begin position="8"/>
        <end position="249"/>
    </location>
</feature>
<evidence type="ECO:0000313" key="5">
    <source>
        <dbReference type="EMBL" id="KGF89874.1"/>
    </source>
</evidence>
<dbReference type="SUPFAM" id="SSF52540">
    <property type="entry name" value="P-loop containing nucleoside triphosphate hydrolases"/>
    <property type="match status" value="1"/>
</dbReference>
<dbReference type="Proteomes" id="UP000030491">
    <property type="component" value="Unassembled WGS sequence"/>
</dbReference>
<dbReference type="EMBL" id="JNAJ01000018">
    <property type="protein sequence ID" value="KGF89874.1"/>
    <property type="molecule type" value="Genomic_DNA"/>
</dbReference>
<name>A0A0A1ZNP2_PROMR</name>
<evidence type="ECO:0000256" key="2">
    <source>
        <dbReference type="ARBA" id="ARBA00022741"/>
    </source>
</evidence>
<dbReference type="RefSeq" id="WP_080726906.1">
    <property type="nucleotide sequence ID" value="NZ_JNAJ01000018.1"/>
</dbReference>
<reference evidence="6" key="1">
    <citation type="journal article" date="2014" name="Sci. Data">
        <title>Genomes of diverse isolates of the marine cyanobacterium Prochlorococcus.</title>
        <authorList>
            <person name="Biller S."/>
            <person name="Berube P."/>
            <person name="Thompson J."/>
            <person name="Kelly L."/>
            <person name="Roggensack S."/>
            <person name="Awad L."/>
            <person name="Roache-Johnson K."/>
            <person name="Ding H."/>
            <person name="Giovannoni S.J."/>
            <person name="Moore L.R."/>
            <person name="Chisholm S.W."/>
        </authorList>
    </citation>
    <scope>NUCLEOTIDE SEQUENCE [LARGE SCALE GENOMIC DNA]</scope>
</reference>
<evidence type="ECO:0000256" key="3">
    <source>
        <dbReference type="ARBA" id="ARBA00022840"/>
    </source>
</evidence>
<keyword evidence="2" id="KW-0547">Nucleotide-binding</keyword>
<comment type="caution">
    <text evidence="5">The sequence shown here is derived from an EMBL/GenBank/DDBJ whole genome shotgun (WGS) entry which is preliminary data.</text>
</comment>
<dbReference type="InterPro" id="IPR003593">
    <property type="entry name" value="AAA+_ATPase"/>
</dbReference>
<dbReference type="GO" id="GO:0005524">
    <property type="term" value="F:ATP binding"/>
    <property type="evidence" value="ECO:0007669"/>
    <property type="project" value="UniProtKB-KW"/>
</dbReference>
<evidence type="ECO:0000256" key="1">
    <source>
        <dbReference type="ARBA" id="ARBA00022448"/>
    </source>
</evidence>
<dbReference type="Pfam" id="PF00005">
    <property type="entry name" value="ABC_tran"/>
    <property type="match status" value="1"/>
</dbReference>
<sequence length="261" mass="29026">MKKSKHAVETKNLSISWGEVNVLNQLNFKLNIGERLAIVGPSGSGKSTILKILAGLILPTKGELRIFGEKQTYLRLDQTNPPDVRLVFQNPALLGSLTIAENVGFILNRNKKISKKLIHEIVCKCLAEVGLFNVENKLPNELSGGMQKRVSFARALITDQTLNARTNPLLLFDEPTAGLDPIASSRIEDLINKTNEKTKGTSIVVSHVLSTIERTSDKVLMLYEGKFRWAGSMDEFKKSNDPYVFQFRHGKLAGPMQPKEI</sequence>
<dbReference type="InterPro" id="IPR017871">
    <property type="entry name" value="ABC_transporter-like_CS"/>
</dbReference>
<keyword evidence="3" id="KW-0067">ATP-binding</keyword>
<dbReference type="InterPro" id="IPR003439">
    <property type="entry name" value="ABC_transporter-like_ATP-bd"/>
</dbReference>
<evidence type="ECO:0000259" key="4">
    <source>
        <dbReference type="PROSITE" id="PS50893"/>
    </source>
</evidence>
<dbReference type="PROSITE" id="PS50893">
    <property type="entry name" value="ABC_TRANSPORTER_2"/>
    <property type="match status" value="1"/>
</dbReference>
<proteinExistence type="predicted"/>